<gene>
    <name evidence="1" type="ORF">STEHIDRAFT_116644</name>
</gene>
<accession>R7RVT2</accession>
<dbReference type="OMA" id="HDERKHK"/>
<dbReference type="OrthoDB" id="3017409at2759"/>
<dbReference type="Proteomes" id="UP000053927">
    <property type="component" value="Unassembled WGS sequence"/>
</dbReference>
<dbReference type="RefSeq" id="XP_007311605.1">
    <property type="nucleotide sequence ID" value="XM_007311543.1"/>
</dbReference>
<proteinExistence type="predicted"/>
<reference evidence="2" key="1">
    <citation type="journal article" date="2012" name="Science">
        <title>The Paleozoic origin of enzymatic lignin decomposition reconstructed from 31 fungal genomes.</title>
        <authorList>
            <person name="Floudas D."/>
            <person name="Binder M."/>
            <person name="Riley R."/>
            <person name="Barry K."/>
            <person name="Blanchette R.A."/>
            <person name="Henrissat B."/>
            <person name="Martinez A.T."/>
            <person name="Otillar R."/>
            <person name="Spatafora J.W."/>
            <person name="Yadav J.S."/>
            <person name="Aerts A."/>
            <person name="Benoit I."/>
            <person name="Boyd A."/>
            <person name="Carlson A."/>
            <person name="Copeland A."/>
            <person name="Coutinho P.M."/>
            <person name="de Vries R.P."/>
            <person name="Ferreira P."/>
            <person name="Findley K."/>
            <person name="Foster B."/>
            <person name="Gaskell J."/>
            <person name="Glotzer D."/>
            <person name="Gorecki P."/>
            <person name="Heitman J."/>
            <person name="Hesse C."/>
            <person name="Hori C."/>
            <person name="Igarashi K."/>
            <person name="Jurgens J.A."/>
            <person name="Kallen N."/>
            <person name="Kersten P."/>
            <person name="Kohler A."/>
            <person name="Kuees U."/>
            <person name="Kumar T.K.A."/>
            <person name="Kuo A."/>
            <person name="LaButti K."/>
            <person name="Larrondo L.F."/>
            <person name="Lindquist E."/>
            <person name="Ling A."/>
            <person name="Lombard V."/>
            <person name="Lucas S."/>
            <person name="Lundell T."/>
            <person name="Martin R."/>
            <person name="McLaughlin D.J."/>
            <person name="Morgenstern I."/>
            <person name="Morin E."/>
            <person name="Murat C."/>
            <person name="Nagy L.G."/>
            <person name="Nolan M."/>
            <person name="Ohm R.A."/>
            <person name="Patyshakuliyeva A."/>
            <person name="Rokas A."/>
            <person name="Ruiz-Duenas F.J."/>
            <person name="Sabat G."/>
            <person name="Salamov A."/>
            <person name="Samejima M."/>
            <person name="Schmutz J."/>
            <person name="Slot J.C."/>
            <person name="St John F."/>
            <person name="Stenlid J."/>
            <person name="Sun H."/>
            <person name="Sun S."/>
            <person name="Syed K."/>
            <person name="Tsang A."/>
            <person name="Wiebenga A."/>
            <person name="Young D."/>
            <person name="Pisabarro A."/>
            <person name="Eastwood D.C."/>
            <person name="Martin F."/>
            <person name="Cullen D."/>
            <person name="Grigoriev I.V."/>
            <person name="Hibbett D.S."/>
        </authorList>
    </citation>
    <scope>NUCLEOTIDE SEQUENCE [LARGE SCALE GENOMIC DNA]</scope>
    <source>
        <strain evidence="2">FP-91666</strain>
    </source>
</reference>
<evidence type="ECO:0000313" key="2">
    <source>
        <dbReference type="Proteomes" id="UP000053927"/>
    </source>
</evidence>
<protein>
    <submittedName>
        <fullName evidence="1">Uncharacterized protein</fullName>
    </submittedName>
</protein>
<organism evidence="1 2">
    <name type="scientific">Stereum hirsutum (strain FP-91666)</name>
    <name type="common">White-rot fungus</name>
    <dbReference type="NCBI Taxonomy" id="721885"/>
    <lineage>
        <taxon>Eukaryota</taxon>
        <taxon>Fungi</taxon>
        <taxon>Dikarya</taxon>
        <taxon>Basidiomycota</taxon>
        <taxon>Agaricomycotina</taxon>
        <taxon>Agaricomycetes</taxon>
        <taxon>Russulales</taxon>
        <taxon>Stereaceae</taxon>
        <taxon>Stereum</taxon>
    </lineage>
</organism>
<dbReference type="eggNOG" id="ENOG502T2IU">
    <property type="taxonomic scope" value="Eukaryota"/>
</dbReference>
<dbReference type="AlphaFoldDB" id="R7RVT2"/>
<name>R7RVT2_STEHR</name>
<keyword evidence="2" id="KW-1185">Reference proteome</keyword>
<dbReference type="KEGG" id="shs:STEHIDRAFT_116644"/>
<evidence type="ECO:0000313" key="1">
    <source>
        <dbReference type="EMBL" id="EIM79306.1"/>
    </source>
</evidence>
<dbReference type="EMBL" id="JH687406">
    <property type="protein sequence ID" value="EIM79306.1"/>
    <property type="molecule type" value="Genomic_DNA"/>
</dbReference>
<dbReference type="GeneID" id="18795954"/>
<sequence>MDSSPQPPVRIIPTSSTKLSPTQALDALDEFMADFQERSSPLKGGDNTVTVQLQKLSAALQQEEEANRSRILIGRCSSESWFHTFLSSYYSNASMSLFAR</sequence>